<dbReference type="EnsemblPlants" id="Pp3c24_20690V3.1">
    <property type="protein sequence ID" value="PAC:32908670.CDS.1"/>
    <property type="gene ID" value="Pp3c24_20690"/>
</dbReference>
<organism evidence="1">
    <name type="scientific">Physcomitrium patens</name>
    <name type="common">Spreading-leaved earth moss</name>
    <name type="synonym">Physcomitrella patens</name>
    <dbReference type="NCBI Taxonomy" id="3218"/>
    <lineage>
        <taxon>Eukaryota</taxon>
        <taxon>Viridiplantae</taxon>
        <taxon>Streptophyta</taxon>
        <taxon>Embryophyta</taxon>
        <taxon>Bryophyta</taxon>
        <taxon>Bryophytina</taxon>
        <taxon>Bryopsida</taxon>
        <taxon>Funariidae</taxon>
        <taxon>Funariales</taxon>
        <taxon>Funariaceae</taxon>
        <taxon>Physcomitrium</taxon>
    </lineage>
</organism>
<protein>
    <submittedName>
        <fullName evidence="1 2">Uncharacterized protein</fullName>
    </submittedName>
</protein>
<name>A0A2K1IHK6_PHYPA</name>
<dbReference type="EMBL" id="ABEU02000024">
    <property type="protein sequence ID" value="PNR28762.1"/>
    <property type="molecule type" value="Genomic_DNA"/>
</dbReference>
<dbReference type="InParanoid" id="A0A2K1IHK6"/>
<evidence type="ECO:0000313" key="2">
    <source>
        <dbReference type="EnsemblPlants" id="PAC:32908670.CDS.1"/>
    </source>
</evidence>
<dbReference type="AlphaFoldDB" id="A0A2K1IHK6"/>
<accession>A0A2K1IHK6</accession>
<sequence length="67" mass="7817">MSMNVDFNRRVFQRAVGVATFGFNPRHSVERLHLRHSTTRSQHTNSLTDEVIAMQNYMHNQDFAVVL</sequence>
<dbReference type="Proteomes" id="UP000006727">
    <property type="component" value="Chromosome 24"/>
</dbReference>
<dbReference type="Gramene" id="Pp3c24_20690V3.1">
    <property type="protein sequence ID" value="PAC:32908670.CDS.1"/>
    <property type="gene ID" value="Pp3c24_20690"/>
</dbReference>
<proteinExistence type="predicted"/>
<keyword evidence="3" id="KW-1185">Reference proteome</keyword>
<reference evidence="1 3" key="2">
    <citation type="journal article" date="2018" name="Plant J.">
        <title>The Physcomitrella patens chromosome-scale assembly reveals moss genome structure and evolution.</title>
        <authorList>
            <person name="Lang D."/>
            <person name="Ullrich K.K."/>
            <person name="Murat F."/>
            <person name="Fuchs J."/>
            <person name="Jenkins J."/>
            <person name="Haas F.B."/>
            <person name="Piednoel M."/>
            <person name="Gundlach H."/>
            <person name="Van Bel M."/>
            <person name="Meyberg R."/>
            <person name="Vives C."/>
            <person name="Morata J."/>
            <person name="Symeonidi A."/>
            <person name="Hiss M."/>
            <person name="Muchero W."/>
            <person name="Kamisugi Y."/>
            <person name="Saleh O."/>
            <person name="Blanc G."/>
            <person name="Decker E.L."/>
            <person name="van Gessel N."/>
            <person name="Grimwood J."/>
            <person name="Hayes R.D."/>
            <person name="Graham S.W."/>
            <person name="Gunter L.E."/>
            <person name="McDaniel S.F."/>
            <person name="Hoernstein S.N.W."/>
            <person name="Larsson A."/>
            <person name="Li F.W."/>
            <person name="Perroud P.F."/>
            <person name="Phillips J."/>
            <person name="Ranjan P."/>
            <person name="Rokshar D.S."/>
            <person name="Rothfels C.J."/>
            <person name="Schneider L."/>
            <person name="Shu S."/>
            <person name="Stevenson D.W."/>
            <person name="Thummler F."/>
            <person name="Tillich M."/>
            <person name="Villarreal Aguilar J.C."/>
            <person name="Widiez T."/>
            <person name="Wong G.K."/>
            <person name="Wymore A."/>
            <person name="Zhang Y."/>
            <person name="Zimmer A.D."/>
            <person name="Quatrano R.S."/>
            <person name="Mayer K.F.X."/>
            <person name="Goodstein D."/>
            <person name="Casacuberta J.M."/>
            <person name="Vandepoele K."/>
            <person name="Reski R."/>
            <person name="Cuming A.C."/>
            <person name="Tuskan G.A."/>
            <person name="Maumus F."/>
            <person name="Salse J."/>
            <person name="Schmutz J."/>
            <person name="Rensing S.A."/>
        </authorList>
    </citation>
    <scope>NUCLEOTIDE SEQUENCE [LARGE SCALE GENOMIC DNA]</scope>
    <source>
        <strain evidence="2 3">cv. Gransden 2004</strain>
    </source>
</reference>
<evidence type="ECO:0000313" key="3">
    <source>
        <dbReference type="Proteomes" id="UP000006727"/>
    </source>
</evidence>
<reference evidence="2" key="3">
    <citation type="submission" date="2020-12" db="UniProtKB">
        <authorList>
            <consortium name="EnsemblPlants"/>
        </authorList>
    </citation>
    <scope>IDENTIFICATION</scope>
</reference>
<evidence type="ECO:0000313" key="1">
    <source>
        <dbReference type="EMBL" id="PNR28762.1"/>
    </source>
</evidence>
<gene>
    <name evidence="1" type="ORF">PHYPA_029355</name>
</gene>
<reference evidence="1 3" key="1">
    <citation type="journal article" date="2008" name="Science">
        <title>The Physcomitrella genome reveals evolutionary insights into the conquest of land by plants.</title>
        <authorList>
            <person name="Rensing S."/>
            <person name="Lang D."/>
            <person name="Zimmer A."/>
            <person name="Terry A."/>
            <person name="Salamov A."/>
            <person name="Shapiro H."/>
            <person name="Nishiyama T."/>
            <person name="Perroud P.-F."/>
            <person name="Lindquist E."/>
            <person name="Kamisugi Y."/>
            <person name="Tanahashi T."/>
            <person name="Sakakibara K."/>
            <person name="Fujita T."/>
            <person name="Oishi K."/>
            <person name="Shin-I T."/>
            <person name="Kuroki Y."/>
            <person name="Toyoda A."/>
            <person name="Suzuki Y."/>
            <person name="Hashimoto A."/>
            <person name="Yamaguchi K."/>
            <person name="Sugano A."/>
            <person name="Kohara Y."/>
            <person name="Fujiyama A."/>
            <person name="Anterola A."/>
            <person name="Aoki S."/>
            <person name="Ashton N."/>
            <person name="Barbazuk W.B."/>
            <person name="Barker E."/>
            <person name="Bennetzen J."/>
            <person name="Bezanilla M."/>
            <person name="Blankenship R."/>
            <person name="Cho S.H."/>
            <person name="Dutcher S."/>
            <person name="Estelle M."/>
            <person name="Fawcett J.A."/>
            <person name="Gundlach H."/>
            <person name="Hanada K."/>
            <person name="Heyl A."/>
            <person name="Hicks K.A."/>
            <person name="Hugh J."/>
            <person name="Lohr M."/>
            <person name="Mayer K."/>
            <person name="Melkozernov A."/>
            <person name="Murata T."/>
            <person name="Nelson D."/>
            <person name="Pils B."/>
            <person name="Prigge M."/>
            <person name="Reiss B."/>
            <person name="Renner T."/>
            <person name="Rombauts S."/>
            <person name="Rushton P."/>
            <person name="Sanderfoot A."/>
            <person name="Schween G."/>
            <person name="Shiu S.-H."/>
            <person name="Stueber K."/>
            <person name="Theodoulou F.L."/>
            <person name="Tu H."/>
            <person name="Van de Peer Y."/>
            <person name="Verrier P.J."/>
            <person name="Waters E."/>
            <person name="Wood A."/>
            <person name="Yang L."/>
            <person name="Cove D."/>
            <person name="Cuming A."/>
            <person name="Hasebe M."/>
            <person name="Lucas S."/>
            <person name="Mishler D.B."/>
            <person name="Reski R."/>
            <person name="Grigoriev I."/>
            <person name="Quatrano R.S."/>
            <person name="Boore J.L."/>
        </authorList>
    </citation>
    <scope>NUCLEOTIDE SEQUENCE [LARGE SCALE GENOMIC DNA]</scope>
    <source>
        <strain evidence="2 3">cv. Gransden 2004</strain>
    </source>
</reference>